<dbReference type="SUPFAM" id="SSF56112">
    <property type="entry name" value="Protein kinase-like (PK-like)"/>
    <property type="match status" value="1"/>
</dbReference>
<evidence type="ECO:0000259" key="1">
    <source>
        <dbReference type="Pfam" id="PF01636"/>
    </source>
</evidence>
<dbReference type="InterPro" id="IPR011009">
    <property type="entry name" value="Kinase-like_dom_sf"/>
</dbReference>
<evidence type="ECO:0000313" key="3">
    <source>
        <dbReference type="Proteomes" id="UP000603865"/>
    </source>
</evidence>
<reference evidence="2" key="2">
    <citation type="submission" date="2020-09" db="EMBL/GenBank/DDBJ databases">
        <authorList>
            <person name="Sun Q."/>
            <person name="Ohkuma M."/>
        </authorList>
    </citation>
    <scope>NUCLEOTIDE SEQUENCE</scope>
    <source>
        <strain evidence="2">JCM 31311</strain>
    </source>
</reference>
<name>A0A918KVQ9_9DEIO</name>
<sequence length="286" mass="32324">MCAVPDGPSSSIPPALEPRVFPSLEARYGPLTPADAGMQSRVYRAGELMLKVYRSRRGEHRQEADNMQRAGLGHLVVDALEADGVEVLVMRRFPGRPLQVDDLPAALPQLRTIIRRLHELREGRVNLVKLRERLKRFRSALAAYPLEDLFAAIEGPLERGDLEAEAAFCHLDLWQDNILVGDHAPGEVGEVLVIDWTRAAYDDPLRDLALLKTGTLDLLPARQSLDAALYMLPDQQPATLRRFRAYLAHTYLHDLYWFLMNDPYAFEAQSDVKLPRARHTLSHLPQ</sequence>
<dbReference type="Pfam" id="PF01636">
    <property type="entry name" value="APH"/>
    <property type="match status" value="1"/>
</dbReference>
<gene>
    <name evidence="2" type="ORF">GCM10008957_51870</name>
</gene>
<protein>
    <submittedName>
        <fullName evidence="2">Aminoglycoside phosphotransferase</fullName>
    </submittedName>
</protein>
<dbReference type="PANTHER" id="PTHR40086">
    <property type="entry name" value="PHOSPHOTRANSFERASE YTMP-RELATED"/>
    <property type="match status" value="1"/>
</dbReference>
<dbReference type="InterPro" id="IPR052077">
    <property type="entry name" value="CcrZ_PhaseVar_Mediator"/>
</dbReference>
<evidence type="ECO:0000313" key="2">
    <source>
        <dbReference type="EMBL" id="GGR35641.1"/>
    </source>
</evidence>
<feature type="domain" description="Aminoglycoside phosphotransferase" evidence="1">
    <location>
        <begin position="32"/>
        <end position="212"/>
    </location>
</feature>
<reference evidence="2" key="1">
    <citation type="journal article" date="2014" name="Int. J. Syst. Evol. Microbiol.">
        <title>Complete genome sequence of Corynebacterium casei LMG S-19264T (=DSM 44701T), isolated from a smear-ripened cheese.</title>
        <authorList>
            <consortium name="US DOE Joint Genome Institute (JGI-PGF)"/>
            <person name="Walter F."/>
            <person name="Albersmeier A."/>
            <person name="Kalinowski J."/>
            <person name="Ruckert C."/>
        </authorList>
    </citation>
    <scope>NUCLEOTIDE SEQUENCE</scope>
    <source>
        <strain evidence="2">JCM 31311</strain>
    </source>
</reference>
<dbReference type="InterPro" id="IPR002575">
    <property type="entry name" value="Aminoglycoside_PTrfase"/>
</dbReference>
<organism evidence="2 3">
    <name type="scientific">Deinococcus ruber</name>
    <dbReference type="NCBI Taxonomy" id="1848197"/>
    <lineage>
        <taxon>Bacteria</taxon>
        <taxon>Thermotogati</taxon>
        <taxon>Deinococcota</taxon>
        <taxon>Deinococci</taxon>
        <taxon>Deinococcales</taxon>
        <taxon>Deinococcaceae</taxon>
        <taxon>Deinococcus</taxon>
    </lineage>
</organism>
<accession>A0A918KVQ9</accession>
<dbReference type="EMBL" id="BMQL01000069">
    <property type="protein sequence ID" value="GGR35641.1"/>
    <property type="molecule type" value="Genomic_DNA"/>
</dbReference>
<proteinExistence type="predicted"/>
<dbReference type="PANTHER" id="PTHR40086:SF1">
    <property type="entry name" value="CELL CYCLE REGULATOR CCRZ"/>
    <property type="match status" value="1"/>
</dbReference>
<dbReference type="AlphaFoldDB" id="A0A918KVQ9"/>
<dbReference type="Gene3D" id="3.90.1200.10">
    <property type="match status" value="1"/>
</dbReference>
<keyword evidence="3" id="KW-1185">Reference proteome</keyword>
<dbReference type="Proteomes" id="UP000603865">
    <property type="component" value="Unassembled WGS sequence"/>
</dbReference>
<comment type="caution">
    <text evidence="2">The sequence shown here is derived from an EMBL/GenBank/DDBJ whole genome shotgun (WGS) entry which is preliminary data.</text>
</comment>